<dbReference type="GO" id="GO:0016491">
    <property type="term" value="F:oxidoreductase activity"/>
    <property type="evidence" value="ECO:0007669"/>
    <property type="project" value="UniProtKB-KW"/>
</dbReference>
<organism evidence="2 3">
    <name type="scientific">Streptomyces ochraceiscleroticus</name>
    <dbReference type="NCBI Taxonomy" id="47761"/>
    <lineage>
        <taxon>Bacteria</taxon>
        <taxon>Bacillati</taxon>
        <taxon>Actinomycetota</taxon>
        <taxon>Actinomycetes</taxon>
        <taxon>Kitasatosporales</taxon>
        <taxon>Streptomycetaceae</taxon>
        <taxon>Streptomyces</taxon>
    </lineage>
</organism>
<evidence type="ECO:0000313" key="3">
    <source>
        <dbReference type="Proteomes" id="UP001596139"/>
    </source>
</evidence>
<feature type="domain" description="FAD-binding" evidence="1">
    <location>
        <begin position="15"/>
        <end position="308"/>
    </location>
</feature>
<gene>
    <name evidence="2" type="ORF">ACFP4F_27830</name>
</gene>
<accession>A0ABW1MRB5</accession>
<dbReference type="RefSeq" id="WP_051862291.1">
    <property type="nucleotide sequence ID" value="NZ_JBHSPX010000008.1"/>
</dbReference>
<dbReference type="Pfam" id="PF01494">
    <property type="entry name" value="FAD_binding_3"/>
    <property type="match status" value="1"/>
</dbReference>
<dbReference type="SUPFAM" id="SSF51905">
    <property type="entry name" value="FAD/NAD(P)-binding domain"/>
    <property type="match status" value="1"/>
</dbReference>
<name>A0ABW1MRB5_9ACTN</name>
<dbReference type="InterPro" id="IPR050407">
    <property type="entry name" value="Geranylgeranyl_reductase"/>
</dbReference>
<comment type="caution">
    <text evidence="2">The sequence shown here is derived from an EMBL/GenBank/DDBJ whole genome shotgun (WGS) entry which is preliminary data.</text>
</comment>
<proteinExistence type="predicted"/>
<evidence type="ECO:0000259" key="1">
    <source>
        <dbReference type="Pfam" id="PF01494"/>
    </source>
</evidence>
<dbReference type="Proteomes" id="UP001596139">
    <property type="component" value="Unassembled WGS sequence"/>
</dbReference>
<keyword evidence="3" id="KW-1185">Reference proteome</keyword>
<dbReference type="InterPro" id="IPR002938">
    <property type="entry name" value="FAD-bd"/>
</dbReference>
<dbReference type="Gene3D" id="3.50.50.60">
    <property type="entry name" value="FAD/NAD(P)-binding domain"/>
    <property type="match status" value="1"/>
</dbReference>
<dbReference type="PANTHER" id="PTHR42685:SF19">
    <property type="entry name" value="POSSIBLE OXIDOREDUCTASE"/>
    <property type="match status" value="1"/>
</dbReference>
<protein>
    <submittedName>
        <fullName evidence="2">NAD(P)/FAD-dependent oxidoreductase</fullName>
        <ecNumber evidence="2">1.-.-.-</ecNumber>
    </submittedName>
</protein>
<dbReference type="PANTHER" id="PTHR42685">
    <property type="entry name" value="GERANYLGERANYL DIPHOSPHATE REDUCTASE"/>
    <property type="match status" value="1"/>
</dbReference>
<dbReference type="InterPro" id="IPR036188">
    <property type="entry name" value="FAD/NAD-bd_sf"/>
</dbReference>
<sequence>MPNTEYDSVLGAGYDTDVLVAGGGPAGLASAVYAARAGFSVLVCEPRTAPVDKACGEGIMPGGVRGLAELGVRPVGMAFSGIEYADLAGRRVRTSFSAGPGLGVRRTELHTALVRAAKEAGAQWSPARVTHVAQDANGVTVAGVRARWLIAADGLHSPVRRHLGIPVRRGAPARFGLRRHWQLAPWTDAVEVTWGQHAEAYVTPVGPDQVGVAVLYRRPLTPSPYVPEAPDTYTALLRGFPELAERLAGAPAASAVRGAGPLRQCPQRRVQGRILLVGDAAGYEDALTGEGVSLAVAQARAAVDALLAGAPGGYEQRWRRLTRRYRLLTRGLVMATAVAPVRGLLLPCCAAAPGVFRRTVDQLAR</sequence>
<reference evidence="3" key="1">
    <citation type="journal article" date="2019" name="Int. J. Syst. Evol. Microbiol.">
        <title>The Global Catalogue of Microorganisms (GCM) 10K type strain sequencing project: providing services to taxonomists for standard genome sequencing and annotation.</title>
        <authorList>
            <consortium name="The Broad Institute Genomics Platform"/>
            <consortium name="The Broad Institute Genome Sequencing Center for Infectious Disease"/>
            <person name="Wu L."/>
            <person name="Ma J."/>
        </authorList>
    </citation>
    <scope>NUCLEOTIDE SEQUENCE [LARGE SCALE GENOMIC DNA]</scope>
    <source>
        <strain evidence="3">CGMCC 1.15180</strain>
    </source>
</reference>
<dbReference type="EMBL" id="JBHSPX010000008">
    <property type="protein sequence ID" value="MFC6066330.1"/>
    <property type="molecule type" value="Genomic_DNA"/>
</dbReference>
<dbReference type="EC" id="1.-.-.-" evidence="2"/>
<dbReference type="PRINTS" id="PR00420">
    <property type="entry name" value="RNGMNOXGNASE"/>
</dbReference>
<keyword evidence="2" id="KW-0560">Oxidoreductase</keyword>
<evidence type="ECO:0000313" key="2">
    <source>
        <dbReference type="EMBL" id="MFC6066330.1"/>
    </source>
</evidence>